<dbReference type="PROSITE" id="PS51257">
    <property type="entry name" value="PROKAR_LIPOPROTEIN"/>
    <property type="match status" value="1"/>
</dbReference>
<dbReference type="HOGENOM" id="CLU_035802_0_0_6"/>
<dbReference type="OrthoDB" id="338827at2"/>
<dbReference type="KEGG" id="hch:HCH_03870"/>
<accession>Q2SFH7</accession>
<evidence type="ECO:0008006" key="3">
    <source>
        <dbReference type="Google" id="ProtNLM"/>
    </source>
</evidence>
<organism evidence="1 2">
    <name type="scientific">Hahella chejuensis (strain KCTC 2396)</name>
    <dbReference type="NCBI Taxonomy" id="349521"/>
    <lineage>
        <taxon>Bacteria</taxon>
        <taxon>Pseudomonadati</taxon>
        <taxon>Pseudomonadota</taxon>
        <taxon>Gammaproteobacteria</taxon>
        <taxon>Oceanospirillales</taxon>
        <taxon>Hahellaceae</taxon>
        <taxon>Hahella</taxon>
    </lineage>
</organism>
<evidence type="ECO:0000313" key="2">
    <source>
        <dbReference type="Proteomes" id="UP000000238"/>
    </source>
</evidence>
<dbReference type="RefSeq" id="WP_011397664.1">
    <property type="nucleotide sequence ID" value="NC_007645.1"/>
</dbReference>
<reference evidence="1 2" key="1">
    <citation type="journal article" date="2005" name="Nucleic Acids Res.">
        <title>Genomic blueprint of Hahella chejuensis, a marine microbe producing an algicidal agent.</title>
        <authorList>
            <person name="Jeong H."/>
            <person name="Yim J.H."/>
            <person name="Lee C."/>
            <person name="Choi S.-H."/>
            <person name="Park Y.K."/>
            <person name="Yoon S.H."/>
            <person name="Hur C.-G."/>
            <person name="Kang H.-Y."/>
            <person name="Kim D."/>
            <person name="Lee H.H."/>
            <person name="Park K.H."/>
            <person name="Park S.-H."/>
            <person name="Park H.-S."/>
            <person name="Lee H.K."/>
            <person name="Oh T.K."/>
            <person name="Kim J.F."/>
        </authorList>
    </citation>
    <scope>NUCLEOTIDE SEQUENCE [LARGE SCALE GENOMIC DNA]</scope>
    <source>
        <strain evidence="1 2">KCTC 2396</strain>
    </source>
</reference>
<dbReference type="NCBIfam" id="TIGR03806">
    <property type="entry name" value="chp_HNE_0200"/>
    <property type="match status" value="1"/>
</dbReference>
<dbReference type="EMBL" id="CP000155">
    <property type="protein sequence ID" value="ABC30597.1"/>
    <property type="molecule type" value="Genomic_DNA"/>
</dbReference>
<evidence type="ECO:0000313" key="1">
    <source>
        <dbReference type="EMBL" id="ABC30597.1"/>
    </source>
</evidence>
<dbReference type="eggNOG" id="COG5434">
    <property type="taxonomic scope" value="Bacteria"/>
</dbReference>
<keyword evidence="2" id="KW-1185">Reference proteome</keyword>
<dbReference type="STRING" id="349521.HCH_03870"/>
<gene>
    <name evidence="1" type="ordered locus">HCH_03870</name>
</gene>
<dbReference type="InterPro" id="IPR022269">
    <property type="entry name" value="SO_2930-like_C"/>
</dbReference>
<dbReference type="Proteomes" id="UP000000238">
    <property type="component" value="Chromosome"/>
</dbReference>
<sequence>MQNNKKAAIYGGVLWIMASVITGCSSGGDGSADDGGSSAKEAGVCGESGDGVNWSALSSTNCRYLSSYRLFSGADPTQTTDGSGVVYDLASPLFTDYASKYRVVYVPEGKQAQYSEQEVIDFPEGTVITKTFALPADTANRGLENERLLETRLLIRRASGWAALPYIWDANKEDAELSVAGGNYAATVVHNGVQHNFTYQVPDTNKCKQCHQFKTDSGSRFVPLGPKARQLNWTYAYPSGAANQLAYWKQKGIISGLPDDLSSIDSVPSYSDADASNLAGYSDDQIHRLAKGYLDVNCAHCHRPEGGASNTGLSLEFWRSFADYQSQHGVCKQPVAYGGGALSYDIEPGSPDASIFNFRMETDQPGDKMPEIGRQLVHQEGQALIYEWIARMAPNDCVD</sequence>
<protein>
    <recommendedName>
        <fullName evidence="3">Cytochrome c domain-containing protein</fullName>
    </recommendedName>
</protein>
<proteinExistence type="predicted"/>
<name>Q2SFH7_HAHCH</name>
<dbReference type="AlphaFoldDB" id="Q2SFH7"/>